<dbReference type="PROSITE" id="PS01124">
    <property type="entry name" value="HTH_ARAC_FAMILY_2"/>
    <property type="match status" value="1"/>
</dbReference>
<dbReference type="GO" id="GO:0003700">
    <property type="term" value="F:DNA-binding transcription factor activity"/>
    <property type="evidence" value="ECO:0007669"/>
    <property type="project" value="InterPro"/>
</dbReference>
<accession>A0A840NM61</accession>
<dbReference type="InterPro" id="IPR018062">
    <property type="entry name" value="HTH_AraC-typ_CS"/>
</dbReference>
<keyword evidence="3 7" id="KW-0238">DNA-binding</keyword>
<dbReference type="EMBL" id="JACHIV010000001">
    <property type="protein sequence ID" value="MBB5071105.1"/>
    <property type="molecule type" value="Genomic_DNA"/>
</dbReference>
<dbReference type="InterPro" id="IPR050204">
    <property type="entry name" value="AraC_XylS_family_regulators"/>
</dbReference>
<dbReference type="PANTHER" id="PTHR46796:SF13">
    <property type="entry name" value="HTH-TYPE TRANSCRIPTIONAL ACTIVATOR RHAS"/>
    <property type="match status" value="1"/>
</dbReference>
<proteinExistence type="predicted"/>
<dbReference type="RefSeq" id="WP_184481197.1">
    <property type="nucleotide sequence ID" value="NZ_JACHIV010000001.1"/>
</dbReference>
<dbReference type="Gene3D" id="1.10.10.60">
    <property type="entry name" value="Homeodomain-like"/>
    <property type="match status" value="2"/>
</dbReference>
<feature type="domain" description="HTH araC/xylS-type" evidence="6">
    <location>
        <begin position="204"/>
        <end position="302"/>
    </location>
</feature>
<evidence type="ECO:0000256" key="5">
    <source>
        <dbReference type="ARBA" id="ARBA00023163"/>
    </source>
</evidence>
<dbReference type="SUPFAM" id="SSF46689">
    <property type="entry name" value="Homeodomain-like"/>
    <property type="match status" value="2"/>
</dbReference>
<dbReference type="Proteomes" id="UP000580474">
    <property type="component" value="Unassembled WGS sequence"/>
</dbReference>
<evidence type="ECO:0000256" key="4">
    <source>
        <dbReference type="ARBA" id="ARBA00023159"/>
    </source>
</evidence>
<dbReference type="Gene3D" id="2.60.120.10">
    <property type="entry name" value="Jelly Rolls"/>
    <property type="match status" value="1"/>
</dbReference>
<name>A0A840NM61_9PSEU</name>
<keyword evidence="8" id="KW-1185">Reference proteome</keyword>
<dbReference type="Pfam" id="PF12852">
    <property type="entry name" value="Cupin_6"/>
    <property type="match status" value="1"/>
</dbReference>
<dbReference type="GO" id="GO:0043565">
    <property type="term" value="F:sequence-specific DNA binding"/>
    <property type="evidence" value="ECO:0007669"/>
    <property type="project" value="InterPro"/>
</dbReference>
<keyword evidence="5" id="KW-0804">Transcription</keyword>
<gene>
    <name evidence="7" type="ORF">BJ969_004193</name>
</gene>
<dbReference type="InterPro" id="IPR014710">
    <property type="entry name" value="RmlC-like_jellyroll"/>
</dbReference>
<dbReference type="AlphaFoldDB" id="A0A840NM61"/>
<dbReference type="InterPro" id="IPR032783">
    <property type="entry name" value="AraC_lig"/>
</dbReference>
<dbReference type="PROSITE" id="PS00041">
    <property type="entry name" value="HTH_ARAC_FAMILY_1"/>
    <property type="match status" value="1"/>
</dbReference>
<keyword evidence="4" id="KW-0010">Activator</keyword>
<keyword evidence="1" id="KW-0963">Cytoplasm</keyword>
<dbReference type="PANTHER" id="PTHR46796">
    <property type="entry name" value="HTH-TYPE TRANSCRIPTIONAL ACTIVATOR RHAS-RELATED"/>
    <property type="match status" value="1"/>
</dbReference>
<evidence type="ECO:0000313" key="8">
    <source>
        <dbReference type="Proteomes" id="UP000580474"/>
    </source>
</evidence>
<dbReference type="InterPro" id="IPR009057">
    <property type="entry name" value="Homeodomain-like_sf"/>
</dbReference>
<dbReference type="Pfam" id="PF12833">
    <property type="entry name" value="HTH_18"/>
    <property type="match status" value="1"/>
</dbReference>
<comment type="caution">
    <text evidence="7">The sequence shown here is derived from an EMBL/GenBank/DDBJ whole genome shotgun (WGS) entry which is preliminary data.</text>
</comment>
<organism evidence="7 8">
    <name type="scientific">Saccharopolyspora gloriosae</name>
    <dbReference type="NCBI Taxonomy" id="455344"/>
    <lineage>
        <taxon>Bacteria</taxon>
        <taxon>Bacillati</taxon>
        <taxon>Actinomycetota</taxon>
        <taxon>Actinomycetes</taxon>
        <taxon>Pseudonocardiales</taxon>
        <taxon>Pseudonocardiaceae</taxon>
        <taxon>Saccharopolyspora</taxon>
    </lineage>
</organism>
<evidence type="ECO:0000256" key="3">
    <source>
        <dbReference type="ARBA" id="ARBA00023125"/>
    </source>
</evidence>
<dbReference type="InterPro" id="IPR037923">
    <property type="entry name" value="HTH-like"/>
</dbReference>
<evidence type="ECO:0000256" key="2">
    <source>
        <dbReference type="ARBA" id="ARBA00023015"/>
    </source>
</evidence>
<keyword evidence="2" id="KW-0805">Transcription regulation</keyword>
<dbReference type="SMART" id="SM00342">
    <property type="entry name" value="HTH_ARAC"/>
    <property type="match status" value="1"/>
</dbReference>
<protein>
    <submittedName>
        <fullName evidence="7">AraC-like DNA-binding protein</fullName>
    </submittedName>
</protein>
<evidence type="ECO:0000313" key="7">
    <source>
        <dbReference type="EMBL" id="MBB5071105.1"/>
    </source>
</evidence>
<reference evidence="7 8" key="1">
    <citation type="submission" date="2020-08" db="EMBL/GenBank/DDBJ databases">
        <title>Sequencing the genomes of 1000 actinobacteria strains.</title>
        <authorList>
            <person name="Klenk H.-P."/>
        </authorList>
    </citation>
    <scope>NUCLEOTIDE SEQUENCE [LARGE SCALE GENOMIC DNA]</scope>
    <source>
        <strain evidence="7 8">DSM 45582</strain>
    </source>
</reference>
<sequence length="309" mass="32699">MDLLADVLSRTGVRGSLGARIAAGQDWGLTWGGGTAAGFYAITAGDAWLGLPGHAPRQLVPGDVVLLPTGTEHTLGSSPGAAIDRRACADAERAQAAGEVLHLGGGAPRTHILGASFSSDAAASTQVLAALPEIVHVHAEHGSELEDTIRLLSRELARPRIATAVVLDRLVDILLIQLLRSWLDDNPGQVAGTWLGVLCDPVVREAMTALHQDPAHPWTTEGLAAKVAVSRATLTRRFLLTAGEAPGGYLTRWRMDLAATRLRDTDDTLDAIARSVGYTSVHAFSRAFSRTRGRAPGRYRIDSRAAPAR</sequence>
<dbReference type="SUPFAM" id="SSF51215">
    <property type="entry name" value="Regulatory protein AraC"/>
    <property type="match status" value="1"/>
</dbReference>
<evidence type="ECO:0000259" key="6">
    <source>
        <dbReference type="PROSITE" id="PS01124"/>
    </source>
</evidence>
<evidence type="ECO:0000256" key="1">
    <source>
        <dbReference type="ARBA" id="ARBA00022490"/>
    </source>
</evidence>
<dbReference type="InterPro" id="IPR018060">
    <property type="entry name" value="HTH_AraC"/>
</dbReference>